<dbReference type="OrthoDB" id="4526966at2759"/>
<feature type="region of interest" description="Disordered" evidence="1">
    <location>
        <begin position="1"/>
        <end position="21"/>
    </location>
</feature>
<keyword evidence="3" id="KW-1185">Reference proteome</keyword>
<dbReference type="Proteomes" id="UP000177622">
    <property type="component" value="Unassembled WGS sequence"/>
</dbReference>
<name>A0A1F5L312_PENAI</name>
<comment type="caution">
    <text evidence="2">The sequence shown here is derived from an EMBL/GenBank/DDBJ whole genome shotgun (WGS) entry which is preliminary data.</text>
</comment>
<evidence type="ECO:0000256" key="1">
    <source>
        <dbReference type="SAM" id="MobiDB-lite"/>
    </source>
</evidence>
<dbReference type="AlphaFoldDB" id="A0A1F5L312"/>
<dbReference type="EMBL" id="LXJU01000046">
    <property type="protein sequence ID" value="OGE47390.1"/>
    <property type="molecule type" value="Genomic_DNA"/>
</dbReference>
<dbReference type="RefSeq" id="XP_022482849.1">
    <property type="nucleotide sequence ID" value="XM_022637302.1"/>
</dbReference>
<evidence type="ECO:0000313" key="3">
    <source>
        <dbReference type="Proteomes" id="UP000177622"/>
    </source>
</evidence>
<dbReference type="GeneID" id="34582036"/>
<evidence type="ECO:0000313" key="2">
    <source>
        <dbReference type="EMBL" id="OGE47390.1"/>
    </source>
</evidence>
<organism evidence="2 3">
    <name type="scientific">Penicillium arizonense</name>
    <dbReference type="NCBI Taxonomy" id="1835702"/>
    <lineage>
        <taxon>Eukaryota</taxon>
        <taxon>Fungi</taxon>
        <taxon>Dikarya</taxon>
        <taxon>Ascomycota</taxon>
        <taxon>Pezizomycotina</taxon>
        <taxon>Eurotiomycetes</taxon>
        <taxon>Eurotiomycetidae</taxon>
        <taxon>Eurotiales</taxon>
        <taxon>Aspergillaceae</taxon>
        <taxon>Penicillium</taxon>
    </lineage>
</organism>
<proteinExistence type="predicted"/>
<gene>
    <name evidence="2" type="ORF">PENARI_c046G10533</name>
</gene>
<sequence>MVWSHILDEQEDVPSQAPQPEDFSSWGMIKNLNNKETGTWPQAVSEIPFGGLVPQTTKEIREAVRFTISGLPTIFDNPHYEGNKCDNWLNELEMLINECHQQRSESNLFGNYVKRRAGDFPDEGSNYTFNCYDTRDTAAVFGRYMTLIEHLIAICCPNESLKDMRNVVSAYIKESYMTAVRKKRQDDEESDQWSQCPQCLGQTVKDVKKAYRASRAIDRDQIARIICCIIAALAENVKVIRLHLRRSPGMASDDNTSYMEDLPPFLALS</sequence>
<reference evidence="2 3" key="1">
    <citation type="journal article" date="2016" name="Sci. Rep.">
        <title>Penicillium arizonense, a new, genome sequenced fungal species, reveals a high chemical diversity in secreted metabolites.</title>
        <authorList>
            <person name="Grijseels S."/>
            <person name="Nielsen J.C."/>
            <person name="Randelovic M."/>
            <person name="Nielsen J."/>
            <person name="Nielsen K.F."/>
            <person name="Workman M."/>
            <person name="Frisvad J.C."/>
        </authorList>
    </citation>
    <scope>NUCLEOTIDE SEQUENCE [LARGE SCALE GENOMIC DNA]</scope>
    <source>
        <strain evidence="2 3">CBS 141311</strain>
    </source>
</reference>
<accession>A0A1F5L312</accession>
<protein>
    <submittedName>
        <fullName evidence="2">Uncharacterized protein</fullName>
    </submittedName>
</protein>